<dbReference type="PANTHER" id="PTHR46680">
    <property type="entry name" value="NF-KAPPA-B INHIBITOR ALPHA"/>
    <property type="match status" value="1"/>
</dbReference>
<keyword evidence="2" id="KW-0677">Repeat</keyword>
<dbReference type="PANTHER" id="PTHR46680:SF3">
    <property type="entry name" value="NF-KAPPA-B INHIBITOR CACTUS"/>
    <property type="match status" value="1"/>
</dbReference>
<dbReference type="InterPro" id="IPR036770">
    <property type="entry name" value="Ankyrin_rpt-contain_sf"/>
</dbReference>
<organism evidence="6">
    <name type="scientific">Toxoneuron nigriceps polydnavirus</name>
    <dbReference type="NCBI Taxonomy" id="191766"/>
    <lineage>
        <taxon>Viruses</taxon>
        <taxon>Viruses incertae sedis</taxon>
        <taxon>Polydnaviriformidae</taxon>
    </lineage>
</organism>
<evidence type="ECO:0000256" key="2">
    <source>
        <dbReference type="ARBA" id="ARBA00022737"/>
    </source>
</evidence>
<proteinExistence type="evidence at transcript level"/>
<comment type="function">
    <text evidence="5">Suppresses the host immune response through NF-kappa-B inactivation. Possesses ankyrin repeat domains required for NF-kappa-B binding but lacks the regulatory regions required for dissociation from NF-kappa-B and degradation. Therefore, prevents host NF-kappa-B release and subsequent activation.</text>
</comment>
<evidence type="ECO:0000313" key="6">
    <source>
        <dbReference type="EMBL" id="CAE47441.1"/>
    </source>
</evidence>
<name>Q5GR55_9VIRU</name>
<dbReference type="SMART" id="SM00248">
    <property type="entry name" value="ANK"/>
    <property type="match status" value="3"/>
</dbReference>
<evidence type="ECO:0000256" key="3">
    <source>
        <dbReference type="ARBA" id="ARBA00022863"/>
    </source>
</evidence>
<dbReference type="GO" id="GO:0071356">
    <property type="term" value="P:cellular response to tumor necrosis factor"/>
    <property type="evidence" value="ECO:0007669"/>
    <property type="project" value="TreeGrafter"/>
</dbReference>
<keyword evidence="3" id="KW-1100">Inhibition of host NF-kappa-B by virus</keyword>
<dbReference type="GO" id="GO:0051059">
    <property type="term" value="F:NF-kappaB binding"/>
    <property type="evidence" value="ECO:0007669"/>
    <property type="project" value="TreeGrafter"/>
</dbReference>
<dbReference type="InterPro" id="IPR002110">
    <property type="entry name" value="Ankyrin_rpt"/>
</dbReference>
<accession>Q5GR55</accession>
<protein>
    <submittedName>
        <fullName evidence="6">Ank1 protein</fullName>
    </submittedName>
</protein>
<dbReference type="Gene3D" id="1.25.40.20">
    <property type="entry name" value="Ankyrin repeat-containing domain"/>
    <property type="match status" value="1"/>
</dbReference>
<reference evidence="6" key="2">
    <citation type="submission" date="2003-09" db="EMBL/GenBank/DDBJ databases">
        <authorList>
            <person name="Varricchio P."/>
        </authorList>
    </citation>
    <scope>NUCLEOTIDE SEQUENCE</scope>
</reference>
<dbReference type="SMR" id="Q5GR55"/>
<keyword evidence="4" id="KW-0040">ANK repeat</keyword>
<evidence type="ECO:0000256" key="5">
    <source>
        <dbReference type="ARBA" id="ARBA00037244"/>
    </source>
</evidence>
<dbReference type="Pfam" id="PF12796">
    <property type="entry name" value="Ank_2"/>
    <property type="match status" value="1"/>
</dbReference>
<evidence type="ECO:0000256" key="1">
    <source>
        <dbReference type="ARBA" id="ARBA00022581"/>
    </source>
</evidence>
<dbReference type="GO" id="GO:0085034">
    <property type="term" value="P:symbiont-mediated suppression of host NF-kappaB cascade"/>
    <property type="evidence" value="ECO:0007669"/>
    <property type="project" value="UniProtKB-KW"/>
</dbReference>
<dbReference type="SUPFAM" id="SSF48403">
    <property type="entry name" value="Ankyrin repeat"/>
    <property type="match status" value="1"/>
</dbReference>
<dbReference type="EMBL" id="AJ583457">
    <property type="protein sequence ID" value="CAE47441.1"/>
    <property type="molecule type" value="mRNA"/>
</dbReference>
<sequence length="155" mass="17496">MENSLLIELLGERNELGNNFFHEILYFGKLFLLEKFTRYFEESIAHLLNEKNHEGHACVHIAAAYGGNDAISLIAELHSAGADLNAPNQTAGVTILHQAVYRGDHKLAKWLCSMKNVDLDAQDFAQKTPYDMARMKNDKKMMEILKKNGAKCDDN</sequence>
<keyword evidence="1" id="KW-0945">Host-virus interaction</keyword>
<reference evidence="6" key="1">
    <citation type="submission" date="2003-09" db="EMBL/GenBank/DDBJ databases">
        <title>Truncated cactus/IKB-like gene in polydnavirus.</title>
        <authorList>
            <person name="Pennacchio F."/>
        </authorList>
    </citation>
    <scope>NUCLEOTIDE SEQUENCE</scope>
</reference>
<dbReference type="InterPro" id="IPR051070">
    <property type="entry name" value="NF-kappa-B_inhibitor"/>
</dbReference>
<dbReference type="PROSITE" id="PS50088">
    <property type="entry name" value="ANK_REPEAT"/>
    <property type="match status" value="1"/>
</dbReference>
<evidence type="ECO:0000256" key="4">
    <source>
        <dbReference type="ARBA" id="ARBA00023043"/>
    </source>
</evidence>